<dbReference type="AlphaFoldDB" id="M7XKA9"/>
<dbReference type="InParanoid" id="M7XKA9"/>
<dbReference type="eggNOG" id="COG2318">
    <property type="taxonomic scope" value="Bacteria"/>
</dbReference>
<proteinExistence type="predicted"/>
<dbReference type="STRING" id="1239962.C943_00072"/>
<evidence type="ECO:0000313" key="2">
    <source>
        <dbReference type="Proteomes" id="UP000010953"/>
    </source>
</evidence>
<dbReference type="Gene3D" id="1.20.120.450">
    <property type="entry name" value="dinb family like domain"/>
    <property type="match status" value="1"/>
</dbReference>
<dbReference type="OrthoDB" id="117483at2"/>
<keyword evidence="2" id="KW-1185">Reference proteome</keyword>
<reference evidence="1" key="1">
    <citation type="submission" date="2013-01" db="EMBL/GenBank/DDBJ databases">
        <title>Genome assembly of Mariniradius saccharolyticus AK6.</title>
        <authorList>
            <person name="Vaidya B."/>
            <person name="Khatri I."/>
            <person name="Tanuku N.R.S."/>
            <person name="Subramanian S."/>
            <person name="Pinnaka A."/>
        </authorList>
    </citation>
    <scope>NUCLEOTIDE SEQUENCE [LARGE SCALE GENOMIC DNA]</scope>
    <source>
        <strain evidence="1">AK6</strain>
    </source>
</reference>
<dbReference type="RefSeq" id="WP_008623257.1">
    <property type="nucleotide sequence ID" value="NZ_AMZY02000001.1"/>
</dbReference>
<dbReference type="InterPro" id="IPR006311">
    <property type="entry name" value="TAT_signal"/>
</dbReference>
<dbReference type="PROSITE" id="PS51318">
    <property type="entry name" value="TAT"/>
    <property type="match status" value="1"/>
</dbReference>
<accession>M7XKA9</accession>
<dbReference type="InterPro" id="IPR034660">
    <property type="entry name" value="DinB/YfiT-like"/>
</dbReference>
<dbReference type="EMBL" id="AMZY02000001">
    <property type="protein sequence ID" value="EMS35299.1"/>
    <property type="molecule type" value="Genomic_DNA"/>
</dbReference>
<protein>
    <recommendedName>
        <fullName evidence="3">DinB-like domain-containing protein</fullName>
    </recommendedName>
</protein>
<comment type="caution">
    <text evidence="1">The sequence shown here is derived from an EMBL/GenBank/DDBJ whole genome shotgun (WGS) entry which is preliminary data.</text>
</comment>
<evidence type="ECO:0008006" key="3">
    <source>
        <dbReference type="Google" id="ProtNLM"/>
    </source>
</evidence>
<dbReference type="Proteomes" id="UP000010953">
    <property type="component" value="Unassembled WGS sequence"/>
</dbReference>
<dbReference type="InterPro" id="IPR007061">
    <property type="entry name" value="MST-like"/>
</dbReference>
<dbReference type="Pfam" id="PF04978">
    <property type="entry name" value="MST"/>
    <property type="match status" value="1"/>
</dbReference>
<organism evidence="1 2">
    <name type="scientific">Mariniradius saccharolyticus AK6</name>
    <dbReference type="NCBI Taxonomy" id="1239962"/>
    <lineage>
        <taxon>Bacteria</taxon>
        <taxon>Pseudomonadati</taxon>
        <taxon>Bacteroidota</taxon>
        <taxon>Cytophagia</taxon>
        <taxon>Cytophagales</taxon>
        <taxon>Cyclobacteriaceae</taxon>
        <taxon>Mariniradius</taxon>
    </lineage>
</organism>
<sequence>MNSKKPSTRRDFMKSAAVITSGTFGLSVAPHFSTAATLPIEDRLNVIGPREGFAPHIGTLLSMMTWMRDVILRPVEKMNVEQLDFLLDENSNSIGAMLLHLAATERFYQIHTFEGKKWGDFPKEDLDRFEVAMNLGDEARKTIKGNTFDYYLEIMTEVRENSIREFKKRDDNWLMKVDEDFPWGPTNNYCKWFHVCEHESNHNGQFKYIKSRLPGGKFSRG</sequence>
<evidence type="ECO:0000313" key="1">
    <source>
        <dbReference type="EMBL" id="EMS35299.1"/>
    </source>
</evidence>
<name>M7XKA9_9BACT</name>
<dbReference type="SUPFAM" id="SSF109854">
    <property type="entry name" value="DinB/YfiT-like putative metalloenzymes"/>
    <property type="match status" value="1"/>
</dbReference>
<gene>
    <name evidence="1" type="ORF">C943_00072</name>
</gene>